<evidence type="ECO:0000256" key="2">
    <source>
        <dbReference type="ARBA" id="ARBA00022771"/>
    </source>
</evidence>
<gene>
    <name evidence="7" type="ORF">K435DRAFT_17260</name>
</gene>
<dbReference type="Gene3D" id="3.30.40.10">
    <property type="entry name" value="Zinc/RING finger domain, C3HC4 (zinc finger)"/>
    <property type="match status" value="1"/>
</dbReference>
<dbReference type="InterPro" id="IPR013083">
    <property type="entry name" value="Znf_RING/FYVE/PHD"/>
</dbReference>
<dbReference type="PROSITE" id="PS50089">
    <property type="entry name" value="ZF_RING_2"/>
    <property type="match status" value="1"/>
</dbReference>
<dbReference type="EMBL" id="ML179035">
    <property type="protein sequence ID" value="THV08601.1"/>
    <property type="molecule type" value="Genomic_DNA"/>
</dbReference>
<protein>
    <recommendedName>
        <fullName evidence="6">RING-type domain-containing protein</fullName>
    </recommendedName>
</protein>
<evidence type="ECO:0000256" key="3">
    <source>
        <dbReference type="ARBA" id="ARBA00022833"/>
    </source>
</evidence>
<dbReference type="Pfam" id="PF00097">
    <property type="entry name" value="zf-C3HC4"/>
    <property type="match status" value="1"/>
</dbReference>
<keyword evidence="2 4" id="KW-0863">Zinc-finger</keyword>
<evidence type="ECO:0000256" key="5">
    <source>
        <dbReference type="SAM" id="MobiDB-lite"/>
    </source>
</evidence>
<keyword evidence="8" id="KW-1185">Reference proteome</keyword>
<accession>A0A4S8MZL0</accession>
<feature type="domain" description="RING-type" evidence="6">
    <location>
        <begin position="75"/>
        <end position="140"/>
    </location>
</feature>
<evidence type="ECO:0000256" key="4">
    <source>
        <dbReference type="PROSITE-ProRule" id="PRU00175"/>
    </source>
</evidence>
<reference evidence="7 8" key="1">
    <citation type="journal article" date="2019" name="Nat. Ecol. Evol.">
        <title>Megaphylogeny resolves global patterns of mushroom evolution.</title>
        <authorList>
            <person name="Varga T."/>
            <person name="Krizsan K."/>
            <person name="Foldi C."/>
            <person name="Dima B."/>
            <person name="Sanchez-Garcia M."/>
            <person name="Sanchez-Ramirez S."/>
            <person name="Szollosi G.J."/>
            <person name="Szarkandi J.G."/>
            <person name="Papp V."/>
            <person name="Albert L."/>
            <person name="Andreopoulos W."/>
            <person name="Angelini C."/>
            <person name="Antonin V."/>
            <person name="Barry K.W."/>
            <person name="Bougher N.L."/>
            <person name="Buchanan P."/>
            <person name="Buyck B."/>
            <person name="Bense V."/>
            <person name="Catcheside P."/>
            <person name="Chovatia M."/>
            <person name="Cooper J."/>
            <person name="Damon W."/>
            <person name="Desjardin D."/>
            <person name="Finy P."/>
            <person name="Geml J."/>
            <person name="Haridas S."/>
            <person name="Hughes K."/>
            <person name="Justo A."/>
            <person name="Karasinski D."/>
            <person name="Kautmanova I."/>
            <person name="Kiss B."/>
            <person name="Kocsube S."/>
            <person name="Kotiranta H."/>
            <person name="LaButti K.M."/>
            <person name="Lechner B.E."/>
            <person name="Liimatainen K."/>
            <person name="Lipzen A."/>
            <person name="Lukacs Z."/>
            <person name="Mihaltcheva S."/>
            <person name="Morgado L.N."/>
            <person name="Niskanen T."/>
            <person name="Noordeloos M.E."/>
            <person name="Ohm R.A."/>
            <person name="Ortiz-Santana B."/>
            <person name="Ovrebo C."/>
            <person name="Racz N."/>
            <person name="Riley R."/>
            <person name="Savchenko A."/>
            <person name="Shiryaev A."/>
            <person name="Soop K."/>
            <person name="Spirin V."/>
            <person name="Szebenyi C."/>
            <person name="Tomsovsky M."/>
            <person name="Tulloss R.E."/>
            <person name="Uehling J."/>
            <person name="Grigoriev I.V."/>
            <person name="Vagvolgyi C."/>
            <person name="Papp T."/>
            <person name="Martin F.M."/>
            <person name="Miettinen O."/>
            <person name="Hibbett D.S."/>
            <person name="Nagy L.G."/>
        </authorList>
    </citation>
    <scope>NUCLEOTIDE SEQUENCE [LARGE SCALE GENOMIC DNA]</scope>
    <source>
        <strain evidence="7 8">CBS 962.96</strain>
    </source>
</reference>
<dbReference type="Proteomes" id="UP000297245">
    <property type="component" value="Unassembled WGS sequence"/>
</dbReference>
<evidence type="ECO:0000313" key="8">
    <source>
        <dbReference type="Proteomes" id="UP000297245"/>
    </source>
</evidence>
<name>A0A4S8MZL0_DENBC</name>
<keyword evidence="1" id="KW-0479">Metal-binding</keyword>
<dbReference type="AlphaFoldDB" id="A0A4S8MZL0"/>
<sequence>MTSFILPFDLVEDDAGDSPELRNRIREMVLARLESLDLGQTSRQLSPQEMQKIISELPRIGESQLKALGHEDSVCPICFTSLLALLVEEETAQAMDSPAHPIEELGVTRLSQPWQCGHIFCRRDISRWIHEGHDSCPTCRRRLIKQEDESPESSTAEPEHGDAYDQDIFRILQTIPGGIGSLGDPDSFIGDPLSFFQGPPLYNPPRSEQDEDRSEFLGMYS</sequence>
<evidence type="ECO:0000313" key="7">
    <source>
        <dbReference type="EMBL" id="THV08601.1"/>
    </source>
</evidence>
<evidence type="ECO:0000256" key="1">
    <source>
        <dbReference type="ARBA" id="ARBA00022723"/>
    </source>
</evidence>
<evidence type="ECO:0000259" key="6">
    <source>
        <dbReference type="PROSITE" id="PS50089"/>
    </source>
</evidence>
<feature type="region of interest" description="Disordered" evidence="5">
    <location>
        <begin position="181"/>
        <end position="221"/>
    </location>
</feature>
<dbReference type="SUPFAM" id="SSF57850">
    <property type="entry name" value="RING/U-box"/>
    <property type="match status" value="1"/>
</dbReference>
<proteinExistence type="predicted"/>
<dbReference type="OrthoDB" id="8062037at2759"/>
<keyword evidence="3" id="KW-0862">Zinc</keyword>
<organism evidence="7 8">
    <name type="scientific">Dendrothele bispora (strain CBS 962.96)</name>
    <dbReference type="NCBI Taxonomy" id="1314807"/>
    <lineage>
        <taxon>Eukaryota</taxon>
        <taxon>Fungi</taxon>
        <taxon>Dikarya</taxon>
        <taxon>Basidiomycota</taxon>
        <taxon>Agaricomycotina</taxon>
        <taxon>Agaricomycetes</taxon>
        <taxon>Agaricomycetidae</taxon>
        <taxon>Agaricales</taxon>
        <taxon>Agaricales incertae sedis</taxon>
        <taxon>Dendrothele</taxon>
    </lineage>
</organism>
<dbReference type="InterPro" id="IPR018957">
    <property type="entry name" value="Znf_C3HC4_RING-type"/>
</dbReference>
<dbReference type="GO" id="GO:0008270">
    <property type="term" value="F:zinc ion binding"/>
    <property type="evidence" value="ECO:0007669"/>
    <property type="project" value="UniProtKB-KW"/>
</dbReference>
<dbReference type="InterPro" id="IPR001841">
    <property type="entry name" value="Znf_RING"/>
</dbReference>